<dbReference type="Proteomes" id="UP000515369">
    <property type="component" value="Chromosome"/>
</dbReference>
<evidence type="ECO:0000313" key="2">
    <source>
        <dbReference type="Proteomes" id="UP000515369"/>
    </source>
</evidence>
<reference evidence="1 2" key="1">
    <citation type="submission" date="2020-07" db="EMBL/GenBank/DDBJ databases">
        <title>Spirosoma foliorum sp. nov., isolated from the leaves on the Nejang mountain Korea, Republic of.</title>
        <authorList>
            <person name="Ho H."/>
            <person name="Lee Y.-J."/>
            <person name="Nurcahyanto D.-A."/>
            <person name="Kim S.-G."/>
        </authorList>
    </citation>
    <scope>NUCLEOTIDE SEQUENCE [LARGE SCALE GENOMIC DNA]</scope>
    <source>
        <strain evidence="1 2">PL0136</strain>
    </source>
</reference>
<dbReference type="RefSeq" id="WP_182458484.1">
    <property type="nucleotide sequence ID" value="NZ_CP059732.1"/>
</dbReference>
<keyword evidence="2" id="KW-1185">Reference proteome</keyword>
<gene>
    <name evidence="1" type="ORF">H3H32_25025</name>
</gene>
<name>A0A7G5GQS0_9BACT</name>
<dbReference type="EMBL" id="CP059732">
    <property type="protein sequence ID" value="QMW01212.1"/>
    <property type="molecule type" value="Genomic_DNA"/>
</dbReference>
<accession>A0A7G5GQS0</accession>
<dbReference type="KEGG" id="sfol:H3H32_25025"/>
<sequence length="59" mass="6724">MKTRIHSEHSFEIWINNDTDFLADEAGDFDDNWIVSAGDLFGNMALPHDESVSYYDEAA</sequence>
<dbReference type="AlphaFoldDB" id="A0A7G5GQS0"/>
<protein>
    <submittedName>
        <fullName evidence="1">Uncharacterized protein</fullName>
    </submittedName>
</protein>
<proteinExistence type="predicted"/>
<evidence type="ECO:0000313" key="1">
    <source>
        <dbReference type="EMBL" id="QMW01212.1"/>
    </source>
</evidence>
<organism evidence="1 2">
    <name type="scientific">Spirosoma foliorum</name>
    <dbReference type="NCBI Taxonomy" id="2710596"/>
    <lineage>
        <taxon>Bacteria</taxon>
        <taxon>Pseudomonadati</taxon>
        <taxon>Bacteroidota</taxon>
        <taxon>Cytophagia</taxon>
        <taxon>Cytophagales</taxon>
        <taxon>Cytophagaceae</taxon>
        <taxon>Spirosoma</taxon>
    </lineage>
</organism>